<proteinExistence type="predicted"/>
<reference evidence="2" key="1">
    <citation type="submission" date="2018-10" db="EMBL/GenBank/DDBJ databases">
        <title>Population genomic analysis revealed the cold adaptation of white poplar.</title>
        <authorList>
            <person name="Liu Y.-J."/>
        </authorList>
    </citation>
    <scope>NUCLEOTIDE SEQUENCE [LARGE SCALE GENOMIC DNA]</scope>
    <source>
        <strain evidence="2">PAL-ZL1</strain>
    </source>
</reference>
<gene>
    <name evidence="2" type="ORF">D5086_0000317660</name>
</gene>
<sequence length="141" mass="15015">MLMERRPAREDEGAADRSGSVEDAAADGEDRLRGDEGAAGENEKKRRGKGAGSEEKNQNRVGSSCFGLCLWPAAVGKKIKSNQRGGVLVEKQQRLFRESKVPTGLGAINQGVLGSLLKTPTKDPGERRLFFGQESAAGLCG</sequence>
<dbReference type="EMBL" id="RCHU01001242">
    <property type="protein sequence ID" value="TKR65812.1"/>
    <property type="molecule type" value="Genomic_DNA"/>
</dbReference>
<comment type="caution">
    <text evidence="2">The sequence shown here is derived from an EMBL/GenBank/DDBJ whole genome shotgun (WGS) entry which is preliminary data.</text>
</comment>
<feature type="region of interest" description="Disordered" evidence="1">
    <location>
        <begin position="1"/>
        <end position="60"/>
    </location>
</feature>
<organism evidence="2">
    <name type="scientific">Populus alba</name>
    <name type="common">White poplar</name>
    <dbReference type="NCBI Taxonomy" id="43335"/>
    <lineage>
        <taxon>Eukaryota</taxon>
        <taxon>Viridiplantae</taxon>
        <taxon>Streptophyta</taxon>
        <taxon>Embryophyta</taxon>
        <taxon>Tracheophyta</taxon>
        <taxon>Spermatophyta</taxon>
        <taxon>Magnoliopsida</taxon>
        <taxon>eudicotyledons</taxon>
        <taxon>Gunneridae</taxon>
        <taxon>Pentapetalae</taxon>
        <taxon>rosids</taxon>
        <taxon>fabids</taxon>
        <taxon>Malpighiales</taxon>
        <taxon>Salicaceae</taxon>
        <taxon>Saliceae</taxon>
        <taxon>Populus</taxon>
    </lineage>
</organism>
<accession>A0A4U5MA93</accession>
<evidence type="ECO:0000256" key="1">
    <source>
        <dbReference type="SAM" id="MobiDB-lite"/>
    </source>
</evidence>
<evidence type="ECO:0000313" key="2">
    <source>
        <dbReference type="EMBL" id="TKR65812.1"/>
    </source>
</evidence>
<feature type="compositionally biased region" description="Basic and acidic residues" evidence="1">
    <location>
        <begin position="1"/>
        <end position="15"/>
    </location>
</feature>
<name>A0A4U5MA93_POPAL</name>
<dbReference type="AlphaFoldDB" id="A0A4U5MA93"/>
<protein>
    <submittedName>
        <fullName evidence="2">Uncharacterized protein</fullName>
    </submittedName>
</protein>
<feature type="compositionally biased region" description="Basic and acidic residues" evidence="1">
    <location>
        <begin position="28"/>
        <end position="44"/>
    </location>
</feature>